<dbReference type="AlphaFoldDB" id="A0AAV5ANV7"/>
<gene>
    <name evidence="1" type="ORF">Clacol_010450</name>
</gene>
<organism evidence="1 2">
    <name type="scientific">Clathrus columnatus</name>
    <dbReference type="NCBI Taxonomy" id="1419009"/>
    <lineage>
        <taxon>Eukaryota</taxon>
        <taxon>Fungi</taxon>
        <taxon>Dikarya</taxon>
        <taxon>Basidiomycota</taxon>
        <taxon>Agaricomycotina</taxon>
        <taxon>Agaricomycetes</taxon>
        <taxon>Phallomycetidae</taxon>
        <taxon>Phallales</taxon>
        <taxon>Clathraceae</taxon>
        <taxon>Clathrus</taxon>
    </lineage>
</organism>
<proteinExistence type="predicted"/>
<sequence>MVLAEFRQEIMKSVPDVVILLQQHTHSLHVRLLGIGLLTALSKYAEVRQVIANDHLTFLLTFLNDQETSVALAGLSLFEVLSMDSKTKSDYTVLSDVIHIETLVILMIPVMIPLIKEIFVRGELEMDHKGMAILLNISRKGEYKNTVTNMIEEVALDIANSFIRKGPFFSYFSPKEHTLEPKSSFLEGSRPVKYVNGTELLKIFSEKGGE</sequence>
<keyword evidence="2" id="KW-1185">Reference proteome</keyword>
<comment type="caution">
    <text evidence="1">The sequence shown here is derived from an EMBL/GenBank/DDBJ whole genome shotgun (WGS) entry which is preliminary data.</text>
</comment>
<name>A0AAV5ANV7_9AGAM</name>
<reference evidence="1" key="1">
    <citation type="submission" date="2021-10" db="EMBL/GenBank/DDBJ databases">
        <title>De novo Genome Assembly of Clathrus columnatus (Basidiomycota, Fungi) Using Illumina and Nanopore Sequence Data.</title>
        <authorList>
            <person name="Ogiso-Tanaka E."/>
            <person name="Itagaki H."/>
            <person name="Hosoya T."/>
            <person name="Hosaka K."/>
        </authorList>
    </citation>
    <scope>NUCLEOTIDE SEQUENCE</scope>
    <source>
        <strain evidence="1">MO-923</strain>
    </source>
</reference>
<dbReference type="EMBL" id="BPWL01000013">
    <property type="protein sequence ID" value="GJJ16170.1"/>
    <property type="molecule type" value="Genomic_DNA"/>
</dbReference>
<protein>
    <submittedName>
        <fullName evidence="1">Uncharacterized protein</fullName>
    </submittedName>
</protein>
<evidence type="ECO:0000313" key="2">
    <source>
        <dbReference type="Proteomes" id="UP001050691"/>
    </source>
</evidence>
<dbReference type="InterPro" id="IPR016024">
    <property type="entry name" value="ARM-type_fold"/>
</dbReference>
<accession>A0AAV5ANV7</accession>
<evidence type="ECO:0000313" key="1">
    <source>
        <dbReference type="EMBL" id="GJJ16170.1"/>
    </source>
</evidence>
<dbReference type="Proteomes" id="UP001050691">
    <property type="component" value="Unassembled WGS sequence"/>
</dbReference>
<dbReference type="SUPFAM" id="SSF48371">
    <property type="entry name" value="ARM repeat"/>
    <property type="match status" value="1"/>
</dbReference>